<dbReference type="Pfam" id="PF06585">
    <property type="entry name" value="JHBP"/>
    <property type="match status" value="1"/>
</dbReference>
<reference evidence="1" key="1">
    <citation type="submission" date="2015-11" db="EMBL/GenBank/DDBJ databases">
        <title>De novo transcriptome assembly of four potential Pierce s Disease insect vectors from Arizona vineyards.</title>
        <authorList>
            <person name="Tassone E.E."/>
        </authorList>
    </citation>
    <scope>NUCLEOTIDE SEQUENCE</scope>
</reference>
<protein>
    <recommendedName>
        <fullName evidence="2">Lipid-binding serum glycoprotein N-terminal domain-containing protein</fullName>
    </recommendedName>
</protein>
<evidence type="ECO:0000313" key="1">
    <source>
        <dbReference type="EMBL" id="JAT38248.1"/>
    </source>
</evidence>
<dbReference type="InterPro" id="IPR038606">
    <property type="entry name" value="To_sf"/>
</dbReference>
<gene>
    <name evidence="1" type="ORF">g.4387</name>
</gene>
<organism evidence="1">
    <name type="scientific">Graphocephala atropunctata</name>
    <dbReference type="NCBI Taxonomy" id="36148"/>
    <lineage>
        <taxon>Eukaryota</taxon>
        <taxon>Metazoa</taxon>
        <taxon>Ecdysozoa</taxon>
        <taxon>Arthropoda</taxon>
        <taxon>Hexapoda</taxon>
        <taxon>Insecta</taxon>
        <taxon>Pterygota</taxon>
        <taxon>Neoptera</taxon>
        <taxon>Paraneoptera</taxon>
        <taxon>Hemiptera</taxon>
        <taxon>Auchenorrhyncha</taxon>
        <taxon>Membracoidea</taxon>
        <taxon>Cicadellidae</taxon>
        <taxon>Cicadellinae</taxon>
        <taxon>Cicadellini</taxon>
        <taxon>Graphocephala</taxon>
    </lineage>
</organism>
<dbReference type="AlphaFoldDB" id="A0A1B6MQP9"/>
<dbReference type="EMBL" id="GEBQ01001729">
    <property type="protein sequence ID" value="JAT38248.1"/>
    <property type="molecule type" value="Transcribed_RNA"/>
</dbReference>
<sequence>MLKEITIFSVLIIMGSTSFPGENRMEEIRLAIHNALSSSVNHYFSNFLGKSLPKIKEQGSMESMRDEPATLNSSVLVKALETLKNMLPEPMPMVPFAVAEPTENNILVYFGILNSSFVNMTQFDAEASVNNTNSTTDITMKLHINSSSLGGLYELDVSNYNMHFYGNGNYSIITNSIDIFITTNFQIFPNNSFLMSRFSLNMSIDSVQLLMPNFMGGDPSMQPFLEFIAQTIPAEVPIVMDLIQDTLNLTVTEFVNSVLSDIFWDTFVQFIEYYAGY</sequence>
<accession>A0A1B6MQP9</accession>
<dbReference type="InterPro" id="IPR010562">
    <property type="entry name" value="Haemolymph_juvenile_hormone-bd"/>
</dbReference>
<evidence type="ECO:0008006" key="2">
    <source>
        <dbReference type="Google" id="ProtNLM"/>
    </source>
</evidence>
<dbReference type="Gene3D" id="3.15.10.30">
    <property type="entry name" value="Haemolymph juvenile hormone binding protein"/>
    <property type="match status" value="1"/>
</dbReference>
<name>A0A1B6MQP9_9HEMI</name>
<proteinExistence type="predicted"/>